<feature type="transmembrane region" description="Helical" evidence="1">
    <location>
        <begin position="64"/>
        <end position="84"/>
    </location>
</feature>
<evidence type="ECO:0000256" key="1">
    <source>
        <dbReference type="SAM" id="Phobius"/>
    </source>
</evidence>
<proteinExistence type="predicted"/>
<name>A0A1F6A9V8_9BACT</name>
<keyword evidence="1" id="KW-0812">Transmembrane</keyword>
<keyword evidence="1" id="KW-1133">Transmembrane helix</keyword>
<accession>A0A1F6A9V8</accession>
<organism evidence="2 3">
    <name type="scientific">Candidatus Gottesmanbacteria bacterium RIFCSPHIGHO2_02_FULL_40_13</name>
    <dbReference type="NCBI Taxonomy" id="1798384"/>
    <lineage>
        <taxon>Bacteria</taxon>
        <taxon>Candidatus Gottesmaniibacteriota</taxon>
    </lineage>
</organism>
<keyword evidence="1" id="KW-0472">Membrane</keyword>
<dbReference type="AlphaFoldDB" id="A0A1F6A9V8"/>
<feature type="transmembrane region" description="Helical" evidence="1">
    <location>
        <begin position="35"/>
        <end position="52"/>
    </location>
</feature>
<dbReference type="EMBL" id="MFJN01000020">
    <property type="protein sequence ID" value="OGG21550.1"/>
    <property type="molecule type" value="Genomic_DNA"/>
</dbReference>
<dbReference type="Proteomes" id="UP000177092">
    <property type="component" value="Unassembled WGS sequence"/>
</dbReference>
<comment type="caution">
    <text evidence="2">The sequence shown here is derived from an EMBL/GenBank/DDBJ whole genome shotgun (WGS) entry which is preliminary data.</text>
</comment>
<dbReference type="STRING" id="1798384.A3D03_02420"/>
<sequence length="85" mass="9905">MIKAIHKYIYFLTLFLFLALSIWLFYLLAGFPDKQFALIILGAIFYFVWGVVRHLIKGDFHLKIMLEYLLIAILAVILLKGAIFP</sequence>
<feature type="transmembrane region" description="Helical" evidence="1">
    <location>
        <begin position="9"/>
        <end position="29"/>
    </location>
</feature>
<evidence type="ECO:0000313" key="2">
    <source>
        <dbReference type="EMBL" id="OGG21550.1"/>
    </source>
</evidence>
<reference evidence="2 3" key="1">
    <citation type="journal article" date="2016" name="Nat. Commun.">
        <title>Thousands of microbial genomes shed light on interconnected biogeochemical processes in an aquifer system.</title>
        <authorList>
            <person name="Anantharaman K."/>
            <person name="Brown C.T."/>
            <person name="Hug L.A."/>
            <person name="Sharon I."/>
            <person name="Castelle C.J."/>
            <person name="Probst A.J."/>
            <person name="Thomas B.C."/>
            <person name="Singh A."/>
            <person name="Wilkins M.J."/>
            <person name="Karaoz U."/>
            <person name="Brodie E.L."/>
            <person name="Williams K.H."/>
            <person name="Hubbard S.S."/>
            <person name="Banfield J.F."/>
        </authorList>
    </citation>
    <scope>NUCLEOTIDE SEQUENCE [LARGE SCALE GENOMIC DNA]</scope>
</reference>
<protein>
    <submittedName>
        <fullName evidence="2">Uncharacterized protein</fullName>
    </submittedName>
</protein>
<evidence type="ECO:0000313" key="3">
    <source>
        <dbReference type="Proteomes" id="UP000177092"/>
    </source>
</evidence>
<gene>
    <name evidence="2" type="ORF">A3D03_02420</name>
</gene>